<evidence type="ECO:0000313" key="2">
    <source>
        <dbReference type="Proteomes" id="UP001649381"/>
    </source>
</evidence>
<name>A0ABS9H184_9BACL</name>
<dbReference type="Pfam" id="PF14164">
    <property type="entry name" value="YqzH"/>
    <property type="match status" value="1"/>
</dbReference>
<dbReference type="EMBL" id="JAKIJS010000001">
    <property type="protein sequence ID" value="MCF6137786.1"/>
    <property type="molecule type" value="Genomic_DNA"/>
</dbReference>
<accession>A0ABS9H184</accession>
<evidence type="ECO:0008006" key="3">
    <source>
        <dbReference type="Google" id="ProtNLM"/>
    </source>
</evidence>
<gene>
    <name evidence="1" type="ORF">L2716_08590</name>
</gene>
<keyword evidence="2" id="KW-1185">Reference proteome</keyword>
<organism evidence="1 2">
    <name type="scientific">Pseudalkalibacillus berkeleyi</name>
    <dbReference type="NCBI Taxonomy" id="1069813"/>
    <lineage>
        <taxon>Bacteria</taxon>
        <taxon>Bacillati</taxon>
        <taxon>Bacillota</taxon>
        <taxon>Bacilli</taxon>
        <taxon>Bacillales</taxon>
        <taxon>Fictibacillaceae</taxon>
        <taxon>Pseudalkalibacillus</taxon>
    </lineage>
</organism>
<sequence>MKGKVVRIVEALFIKKMIDRCLIEYFGDLELSPFTNEDYDVLVEEIGTKIEQQQEEPTYVVVHDQVYQYLATQQ</sequence>
<dbReference type="InterPro" id="IPR025546">
    <property type="entry name" value="YqzH"/>
</dbReference>
<evidence type="ECO:0000313" key="1">
    <source>
        <dbReference type="EMBL" id="MCF6137786.1"/>
    </source>
</evidence>
<proteinExistence type="predicted"/>
<dbReference type="Proteomes" id="UP001649381">
    <property type="component" value="Unassembled WGS sequence"/>
</dbReference>
<dbReference type="RefSeq" id="WP_236333668.1">
    <property type="nucleotide sequence ID" value="NZ_JAKIJS010000001.1"/>
</dbReference>
<reference evidence="1 2" key="1">
    <citation type="submission" date="2022-01" db="EMBL/GenBank/DDBJ databases">
        <title>Alkalihalobacillus sp. EGI L200015, a novel bacterium isolated from a salt lake sediment.</title>
        <authorList>
            <person name="Gao L."/>
            <person name="Fang B.-Z."/>
            <person name="Li W.-J."/>
        </authorList>
    </citation>
    <scope>NUCLEOTIDE SEQUENCE [LARGE SCALE GENOMIC DNA]</scope>
    <source>
        <strain evidence="1 2">KCTC 12718</strain>
    </source>
</reference>
<comment type="caution">
    <text evidence="1">The sequence shown here is derived from an EMBL/GenBank/DDBJ whole genome shotgun (WGS) entry which is preliminary data.</text>
</comment>
<protein>
    <recommendedName>
        <fullName evidence="3">YqzH-like protein</fullName>
    </recommendedName>
</protein>